<keyword evidence="2" id="KW-1185">Reference proteome</keyword>
<comment type="caution">
    <text evidence="1">The sequence shown here is derived from an EMBL/GenBank/DDBJ whole genome shotgun (WGS) entry which is preliminary data.</text>
</comment>
<sequence length="248" mass="28228">MAEFEEVIGKTPSVGKLVEVVEDPEDPGEIVEVIPLEVPIPKPLHIFTTVCALGRKIESPPRSRPPRKSTRELIDLGNVDRVLTPSVGISRSDKLLGYLMRIIFGPGRFKLWWKDWIATCNMSLMFESSSCLLEESMLDSVRKIVGNEAPDLPRYARDKSLGRPNFLAFAVREEYPLRLTRCVLLHIEDNVSFKCGDELGNINEEYVKKTSEETKPGKVQRSKDNFLKFRSPACMFNSDYVVDYAFLR</sequence>
<organism evidence="1 2">
    <name type="scientific">Smallanthus sonchifolius</name>
    <dbReference type="NCBI Taxonomy" id="185202"/>
    <lineage>
        <taxon>Eukaryota</taxon>
        <taxon>Viridiplantae</taxon>
        <taxon>Streptophyta</taxon>
        <taxon>Embryophyta</taxon>
        <taxon>Tracheophyta</taxon>
        <taxon>Spermatophyta</taxon>
        <taxon>Magnoliopsida</taxon>
        <taxon>eudicotyledons</taxon>
        <taxon>Gunneridae</taxon>
        <taxon>Pentapetalae</taxon>
        <taxon>asterids</taxon>
        <taxon>campanulids</taxon>
        <taxon>Asterales</taxon>
        <taxon>Asteraceae</taxon>
        <taxon>Asteroideae</taxon>
        <taxon>Heliantheae alliance</taxon>
        <taxon>Millerieae</taxon>
        <taxon>Smallanthus</taxon>
    </lineage>
</organism>
<reference evidence="1 2" key="2">
    <citation type="journal article" date="2022" name="Mol. Ecol. Resour.">
        <title>The genomes of chicory, endive, great burdock and yacon provide insights into Asteraceae paleo-polyploidization history and plant inulin production.</title>
        <authorList>
            <person name="Fan W."/>
            <person name="Wang S."/>
            <person name="Wang H."/>
            <person name="Wang A."/>
            <person name="Jiang F."/>
            <person name="Liu H."/>
            <person name="Zhao H."/>
            <person name="Xu D."/>
            <person name="Zhang Y."/>
        </authorList>
    </citation>
    <scope>NUCLEOTIDE SEQUENCE [LARGE SCALE GENOMIC DNA]</scope>
    <source>
        <strain evidence="2">cv. Yunnan</strain>
        <tissue evidence="1">Leaves</tissue>
    </source>
</reference>
<proteinExistence type="predicted"/>
<gene>
    <name evidence="1" type="ORF">L1987_50943</name>
</gene>
<protein>
    <submittedName>
        <fullName evidence="1">Uncharacterized protein</fullName>
    </submittedName>
</protein>
<evidence type="ECO:0000313" key="1">
    <source>
        <dbReference type="EMBL" id="KAI3760547.1"/>
    </source>
</evidence>
<reference evidence="2" key="1">
    <citation type="journal article" date="2022" name="Mol. Ecol. Resour.">
        <title>The genomes of chicory, endive, great burdock and yacon provide insights into Asteraceae palaeo-polyploidization history and plant inulin production.</title>
        <authorList>
            <person name="Fan W."/>
            <person name="Wang S."/>
            <person name="Wang H."/>
            <person name="Wang A."/>
            <person name="Jiang F."/>
            <person name="Liu H."/>
            <person name="Zhao H."/>
            <person name="Xu D."/>
            <person name="Zhang Y."/>
        </authorList>
    </citation>
    <scope>NUCLEOTIDE SEQUENCE [LARGE SCALE GENOMIC DNA]</scope>
    <source>
        <strain evidence="2">cv. Yunnan</strain>
    </source>
</reference>
<dbReference type="Proteomes" id="UP001056120">
    <property type="component" value="Linkage Group LG17"/>
</dbReference>
<dbReference type="EMBL" id="CM042034">
    <property type="protein sequence ID" value="KAI3760547.1"/>
    <property type="molecule type" value="Genomic_DNA"/>
</dbReference>
<accession>A0ACB9ENY5</accession>
<name>A0ACB9ENY5_9ASTR</name>
<evidence type="ECO:0000313" key="2">
    <source>
        <dbReference type="Proteomes" id="UP001056120"/>
    </source>
</evidence>